<feature type="compositionally biased region" description="Basic and acidic residues" evidence="1">
    <location>
        <begin position="53"/>
        <end position="62"/>
    </location>
</feature>
<evidence type="ECO:0000313" key="2">
    <source>
        <dbReference type="EMBL" id="TWR53947.1"/>
    </source>
</evidence>
<comment type="caution">
    <text evidence="2">The sequence shown here is derived from an EMBL/GenBank/DDBJ whole genome shotgun (WGS) entry which is preliminary data.</text>
</comment>
<accession>A0A9X9BP95</accession>
<reference evidence="2 3" key="1">
    <citation type="submission" date="2019-06" db="EMBL/GenBank/DDBJ databases">
        <title>Pseudomonas bimorpha sp. nov. isolated from bovine raw milk and skim milk concentrate.</title>
        <authorList>
            <person name="Hofmann K."/>
            <person name="Huptas C."/>
            <person name="Doll E."/>
            <person name="Scherer S."/>
            <person name="Wenning M."/>
        </authorList>
    </citation>
    <scope>NUCLEOTIDE SEQUENCE [LARGE SCALE GENOMIC DNA]</scope>
    <source>
        <strain evidence="2 3">DSM 13124</strain>
    </source>
</reference>
<gene>
    <name evidence="2" type="ORF">FIV41_23080</name>
</gene>
<sequence>MSLELTGWNEYISVAAVTAAIGSALTAGHFWKEPKSNQKALAPPLGTSPRLGMPERRLESVGRRHGPSLAQDG</sequence>
<dbReference type="Proteomes" id="UP000316123">
    <property type="component" value="Unassembled WGS sequence"/>
</dbReference>
<dbReference type="OrthoDB" id="7032388at2"/>
<evidence type="ECO:0000256" key="1">
    <source>
        <dbReference type="SAM" id="MobiDB-lite"/>
    </source>
</evidence>
<proteinExistence type="predicted"/>
<name>A0A9X9BP95_PSEMA</name>
<organism evidence="2 3">
    <name type="scientific">Pseudomonas marginalis</name>
    <name type="common">Pseudomonas panacis</name>
    <dbReference type="NCBI Taxonomy" id="298"/>
    <lineage>
        <taxon>Bacteria</taxon>
        <taxon>Pseudomonadati</taxon>
        <taxon>Pseudomonadota</taxon>
        <taxon>Gammaproteobacteria</taxon>
        <taxon>Pseudomonadales</taxon>
        <taxon>Pseudomonadaceae</taxon>
        <taxon>Pseudomonas</taxon>
    </lineage>
</organism>
<evidence type="ECO:0000313" key="3">
    <source>
        <dbReference type="Proteomes" id="UP000316123"/>
    </source>
</evidence>
<dbReference type="AlphaFoldDB" id="A0A9X9BP95"/>
<protein>
    <submittedName>
        <fullName evidence="2">Uncharacterized protein</fullName>
    </submittedName>
</protein>
<feature type="region of interest" description="Disordered" evidence="1">
    <location>
        <begin position="35"/>
        <end position="73"/>
    </location>
</feature>
<dbReference type="EMBL" id="VFEQ01000019">
    <property type="protein sequence ID" value="TWR53947.1"/>
    <property type="molecule type" value="Genomic_DNA"/>
</dbReference>